<dbReference type="FunFam" id="2.60.120.290:FF:000005">
    <property type="entry name" value="Procollagen C-endopeptidase enhancer 1"/>
    <property type="match status" value="1"/>
</dbReference>
<dbReference type="PANTHER" id="PTHR24251">
    <property type="entry name" value="OVOCHYMASE-RELATED"/>
    <property type="match status" value="1"/>
</dbReference>
<dbReference type="Gene3D" id="2.60.120.290">
    <property type="entry name" value="Spermadhesin, CUB domain"/>
    <property type="match status" value="6"/>
</dbReference>
<evidence type="ECO:0000313" key="4">
    <source>
        <dbReference type="EMBL" id="CAD7228471.1"/>
    </source>
</evidence>
<dbReference type="PANTHER" id="PTHR24251:SF37">
    <property type="entry name" value="CUB DOMAIN-CONTAINING PROTEIN"/>
    <property type="match status" value="1"/>
</dbReference>
<evidence type="ECO:0000256" key="2">
    <source>
        <dbReference type="ARBA" id="ARBA00023157"/>
    </source>
</evidence>
<keyword evidence="2 3" id="KW-1015">Disulfide bond</keyword>
<organism evidence="4">
    <name type="scientific">Cyprideis torosa</name>
    <dbReference type="NCBI Taxonomy" id="163714"/>
    <lineage>
        <taxon>Eukaryota</taxon>
        <taxon>Metazoa</taxon>
        <taxon>Ecdysozoa</taxon>
        <taxon>Arthropoda</taxon>
        <taxon>Crustacea</taxon>
        <taxon>Oligostraca</taxon>
        <taxon>Ostracoda</taxon>
        <taxon>Podocopa</taxon>
        <taxon>Podocopida</taxon>
        <taxon>Cytherocopina</taxon>
        <taxon>Cytheroidea</taxon>
        <taxon>Cytherideidae</taxon>
        <taxon>Cyprideis</taxon>
    </lineage>
</organism>
<dbReference type="EMBL" id="OB661548">
    <property type="protein sequence ID" value="CAD7228471.1"/>
    <property type="molecule type" value="Genomic_DNA"/>
</dbReference>
<dbReference type="PROSITE" id="PS01180">
    <property type="entry name" value="CUB"/>
    <property type="match status" value="5"/>
</dbReference>
<protein>
    <submittedName>
        <fullName evidence="4">Uncharacterized protein</fullName>
    </submittedName>
</protein>
<dbReference type="SMART" id="SM00042">
    <property type="entry name" value="CUB"/>
    <property type="match status" value="5"/>
</dbReference>
<dbReference type="OrthoDB" id="10009301at2759"/>
<dbReference type="InterPro" id="IPR000859">
    <property type="entry name" value="CUB_dom"/>
</dbReference>
<proteinExistence type="predicted"/>
<evidence type="ECO:0000256" key="3">
    <source>
        <dbReference type="PROSITE-ProRule" id="PRU00059"/>
    </source>
</evidence>
<comment type="caution">
    <text evidence="3">Lacks conserved residue(s) required for the propagation of feature annotation.</text>
</comment>
<feature type="disulfide bond" evidence="3">
    <location>
        <begin position="684"/>
        <end position="711"/>
    </location>
</feature>
<sequence>MAKPYLIWEKPSLNSCVHGIRTLVLSGACGGSVFLSVGQTVSVTSPGFPLAYPHDTECLWTLQTPIGFRPQLTVRHMDLEPSTACPFDSLTVEGANIYGLYRPVTIFCNETSVGSTASSQGNLMRLRFKSDYSLSGTGFNVTVTPGSIIIVSFESFFYCLILKSVNLLASFKTLFDASGNHIQIFTKQKQNKILLELRLSCSAVCGGSLMSQSGYLTSPNFPSPYPPRTTCEWTVMVRWGRTIQMEFTDFNLGGSSGNCNRDYVTVRFEARIPIRNGENVDAPHLTGAILCGSSPPDLSRFNTSSNAMHVKFVSDSYGQNQGFRLYFHETTLGCGGTIHLSPMGVSEATISTPNFPERGPGNAECEWTVIASQGKRVQLDFFGRNSQDFGLYGTENCTLEAVEVYDGAHVTSPLMASLCALSHLTSRLSSSNALFIRYFTNRWGTVGGFRAKVKIATCGGSFHATTGMISSPGYPGSYEPNLNCQWMIDVPWTHAVTISMISFGINYNANCSVGDFLRIREFNSTGEVLATICGTPQSNPEALLPISSAGSKVFVEFVTRGQGRSGLAPSGFRLRFNSSYFESIQYKSHANITGGGTKWRRAAEFKRECPSDTAEANASNLFSSDTFFGSPRIPIGNGSYYYCGTTIPPPIRSSSNGLQLQYYNRNGELRGFQAHYDTNQPAYCGGMLNANSGSFSSPGYPVRPYNSSIACLWQWHSGDPSNGTSLQITFDAFSLRGSSFNCWGDVLVISVEGEVNQRLCGNITDHRKMSIPYSTVTFSFKALRGTNRMPGFRISYRSLPCGGAVTSPRTLVSPGFPTSYATGIDCIWHVQFSEGSQVKVKRHEKEQFRQKRKLGSNYVKKARSQALVLPTATQG</sequence>
<gene>
    <name evidence="4" type="ORF">CTOB1V02_LOCUS6354</name>
</gene>
<keyword evidence="1" id="KW-0677">Repeat</keyword>
<dbReference type="Pfam" id="PF00431">
    <property type="entry name" value="CUB"/>
    <property type="match status" value="6"/>
</dbReference>
<evidence type="ECO:0000256" key="1">
    <source>
        <dbReference type="ARBA" id="ARBA00022737"/>
    </source>
</evidence>
<dbReference type="InterPro" id="IPR035914">
    <property type="entry name" value="Sperma_CUB_dom_sf"/>
</dbReference>
<accession>A0A7R8WBF7</accession>
<dbReference type="SUPFAM" id="SSF49854">
    <property type="entry name" value="Spermadhesin, CUB domain"/>
    <property type="match status" value="6"/>
</dbReference>
<dbReference type="CDD" id="cd00041">
    <property type="entry name" value="CUB"/>
    <property type="match status" value="5"/>
</dbReference>
<reference evidence="4" key="1">
    <citation type="submission" date="2020-11" db="EMBL/GenBank/DDBJ databases">
        <authorList>
            <person name="Tran Van P."/>
        </authorList>
    </citation>
    <scope>NUCLEOTIDE SEQUENCE</scope>
</reference>
<name>A0A7R8WBF7_9CRUS</name>
<dbReference type="AlphaFoldDB" id="A0A7R8WBF7"/>